<dbReference type="AlphaFoldDB" id="A0A9X3J749"/>
<organism evidence="1 2">
    <name type="scientific">Draconibacterium aestuarii</name>
    <dbReference type="NCBI Taxonomy" id="2998507"/>
    <lineage>
        <taxon>Bacteria</taxon>
        <taxon>Pseudomonadati</taxon>
        <taxon>Bacteroidota</taxon>
        <taxon>Bacteroidia</taxon>
        <taxon>Marinilabiliales</taxon>
        <taxon>Prolixibacteraceae</taxon>
        <taxon>Draconibacterium</taxon>
    </lineage>
</organism>
<gene>
    <name evidence="1" type="ORF">OU798_08255</name>
</gene>
<evidence type="ECO:0000313" key="2">
    <source>
        <dbReference type="Proteomes" id="UP001145087"/>
    </source>
</evidence>
<sequence>MNDKELSELLDSWENIEIIARQLSQNPKDFDVLMNIALSHPEQRSWRAAYLADKIHDDYPECLQPYLHAIIKKLETENNASKKRHWLKLISMNKIEETYMSFLFDYCIETFTSGKEAVAVRVHAMQILYNISETEPDFKPEVLEIIKNEMEQHPSAGIRSRGRKLTQKLSEQIQQKHIR</sequence>
<protein>
    <submittedName>
        <fullName evidence="1">Uncharacterized protein</fullName>
    </submittedName>
</protein>
<evidence type="ECO:0000313" key="1">
    <source>
        <dbReference type="EMBL" id="MCY1720330.1"/>
    </source>
</evidence>
<keyword evidence="2" id="KW-1185">Reference proteome</keyword>
<comment type="caution">
    <text evidence="1">The sequence shown here is derived from an EMBL/GenBank/DDBJ whole genome shotgun (WGS) entry which is preliminary data.</text>
</comment>
<dbReference type="Proteomes" id="UP001145087">
    <property type="component" value="Unassembled WGS sequence"/>
</dbReference>
<dbReference type="SUPFAM" id="SSF48371">
    <property type="entry name" value="ARM repeat"/>
    <property type="match status" value="1"/>
</dbReference>
<reference evidence="1" key="1">
    <citation type="submission" date="2022-11" db="EMBL/GenBank/DDBJ databases">
        <title>Marilongibacter aestuarii gen. nov., sp. nov., isolated from tidal flat sediment.</title>
        <authorList>
            <person name="Jiayan W."/>
        </authorList>
    </citation>
    <scope>NUCLEOTIDE SEQUENCE</scope>
    <source>
        <strain evidence="1">Z1-6</strain>
    </source>
</reference>
<dbReference type="RefSeq" id="WP_343332663.1">
    <property type="nucleotide sequence ID" value="NZ_JAPOHD010000015.1"/>
</dbReference>
<name>A0A9X3J749_9BACT</name>
<accession>A0A9X3J749</accession>
<proteinExistence type="predicted"/>
<dbReference type="InterPro" id="IPR016024">
    <property type="entry name" value="ARM-type_fold"/>
</dbReference>
<dbReference type="EMBL" id="JAPOHD010000015">
    <property type="protein sequence ID" value="MCY1720330.1"/>
    <property type="molecule type" value="Genomic_DNA"/>
</dbReference>